<organism evidence="1 2">
    <name type="scientific">Thelohanellus kitauei</name>
    <name type="common">Myxosporean</name>
    <dbReference type="NCBI Taxonomy" id="669202"/>
    <lineage>
        <taxon>Eukaryota</taxon>
        <taxon>Metazoa</taxon>
        <taxon>Cnidaria</taxon>
        <taxon>Myxozoa</taxon>
        <taxon>Myxosporea</taxon>
        <taxon>Bivalvulida</taxon>
        <taxon>Platysporina</taxon>
        <taxon>Myxobolidae</taxon>
        <taxon>Thelohanellus</taxon>
    </lineage>
</organism>
<protein>
    <submittedName>
        <fullName evidence="1">Uncharacterized protein</fullName>
    </submittedName>
</protein>
<name>A0A0C2M1V9_THEKT</name>
<accession>A0A0C2M1V9</accession>
<gene>
    <name evidence="1" type="ORF">RF11_10983</name>
</gene>
<proteinExistence type="predicted"/>
<keyword evidence="2" id="KW-1185">Reference proteome</keyword>
<comment type="caution">
    <text evidence="1">The sequence shown here is derived from an EMBL/GenBank/DDBJ whole genome shotgun (WGS) entry which is preliminary data.</text>
</comment>
<dbReference type="EMBL" id="JWZT01005382">
    <property type="protein sequence ID" value="KII61050.1"/>
    <property type="molecule type" value="Genomic_DNA"/>
</dbReference>
<sequence length="220" mass="25257">MISIKPLSIKLNRSVSDLEDAGHLAFFKAQDHRFTKEHFCGYYMEAFQLFISKSELRYITKTLTTKDTACDALFTEAFRHLIAITMSVSFEISIKIPYGLLATTELNIGRFSETISNKWWSFLITPFNDNSEYHRLLESLKGTQVTKLYPSSHHREPAHIIRELALEVTENKLEGTLNGNPIDDHRSVKIADGERAQTIGLTRATEIKQFILHDFMEISE</sequence>
<evidence type="ECO:0000313" key="1">
    <source>
        <dbReference type="EMBL" id="KII61050.1"/>
    </source>
</evidence>
<reference evidence="1 2" key="1">
    <citation type="journal article" date="2014" name="Genome Biol. Evol.">
        <title>The genome of the myxosporean Thelohanellus kitauei shows adaptations to nutrient acquisition within its fish host.</title>
        <authorList>
            <person name="Yang Y."/>
            <person name="Xiong J."/>
            <person name="Zhou Z."/>
            <person name="Huo F."/>
            <person name="Miao W."/>
            <person name="Ran C."/>
            <person name="Liu Y."/>
            <person name="Zhang J."/>
            <person name="Feng J."/>
            <person name="Wang M."/>
            <person name="Wang M."/>
            <person name="Wang L."/>
            <person name="Yao B."/>
        </authorList>
    </citation>
    <scope>NUCLEOTIDE SEQUENCE [LARGE SCALE GENOMIC DNA]</scope>
    <source>
        <strain evidence="1">Wuqing</strain>
    </source>
</reference>
<evidence type="ECO:0000313" key="2">
    <source>
        <dbReference type="Proteomes" id="UP000031668"/>
    </source>
</evidence>
<dbReference type="AlphaFoldDB" id="A0A0C2M1V9"/>
<dbReference type="Proteomes" id="UP000031668">
    <property type="component" value="Unassembled WGS sequence"/>
</dbReference>